<evidence type="ECO:0000259" key="6">
    <source>
        <dbReference type="SMART" id="SM00485"/>
    </source>
</evidence>
<dbReference type="GO" id="GO:0016788">
    <property type="term" value="F:hydrolase activity, acting on ester bonds"/>
    <property type="evidence" value="ECO:0007669"/>
    <property type="project" value="InterPro"/>
</dbReference>
<organism evidence="7 8">
    <name type="scientific">Rhodotorula diobovata</name>
    <dbReference type="NCBI Taxonomy" id="5288"/>
    <lineage>
        <taxon>Eukaryota</taxon>
        <taxon>Fungi</taxon>
        <taxon>Dikarya</taxon>
        <taxon>Basidiomycota</taxon>
        <taxon>Pucciniomycotina</taxon>
        <taxon>Microbotryomycetes</taxon>
        <taxon>Sporidiobolales</taxon>
        <taxon>Sporidiobolaceae</taxon>
        <taxon>Rhodotorula</taxon>
    </lineage>
</organism>
<gene>
    <name evidence="7" type="ORF">DMC30DRAFT_356609</name>
</gene>
<dbReference type="GO" id="GO:0006281">
    <property type="term" value="P:DNA repair"/>
    <property type="evidence" value="ECO:0007669"/>
    <property type="project" value="UniProtKB-KW"/>
</dbReference>
<keyword evidence="4" id="KW-0539">Nucleus</keyword>
<dbReference type="InterPro" id="IPR006084">
    <property type="entry name" value="XPG/Rad2"/>
</dbReference>
<evidence type="ECO:0000256" key="5">
    <source>
        <dbReference type="SAM" id="MobiDB-lite"/>
    </source>
</evidence>
<evidence type="ECO:0000256" key="2">
    <source>
        <dbReference type="ARBA" id="ARBA00022763"/>
    </source>
</evidence>
<dbReference type="Pfam" id="PF00752">
    <property type="entry name" value="XPG_N"/>
    <property type="match status" value="1"/>
</dbReference>
<dbReference type="SMART" id="SM00485">
    <property type="entry name" value="XPGN"/>
    <property type="match status" value="1"/>
</dbReference>
<keyword evidence="8" id="KW-1185">Reference proteome</keyword>
<dbReference type="STRING" id="5288.A0A5C5FPR3"/>
<dbReference type="AlphaFoldDB" id="A0A5C5FPR3"/>
<dbReference type="Proteomes" id="UP000311382">
    <property type="component" value="Unassembled WGS sequence"/>
</dbReference>
<dbReference type="PANTHER" id="PTHR16171">
    <property type="entry name" value="DNA REPAIR PROTEIN COMPLEMENTING XP-G CELLS-RELATED"/>
    <property type="match status" value="1"/>
</dbReference>
<evidence type="ECO:0000313" key="7">
    <source>
        <dbReference type="EMBL" id="TNY17791.1"/>
    </source>
</evidence>
<dbReference type="EMBL" id="SOZI01000175">
    <property type="protein sequence ID" value="TNY17791.1"/>
    <property type="molecule type" value="Genomic_DNA"/>
</dbReference>
<dbReference type="PANTHER" id="PTHR16171:SF7">
    <property type="entry name" value="DNA REPAIR PROTEIN RAD2"/>
    <property type="match status" value="1"/>
</dbReference>
<dbReference type="OrthoDB" id="31113at2759"/>
<dbReference type="InterPro" id="IPR029060">
    <property type="entry name" value="PIN-like_dom_sf"/>
</dbReference>
<comment type="subcellular location">
    <subcellularLocation>
        <location evidence="1">Nucleus</location>
    </subcellularLocation>
</comment>
<dbReference type="InterPro" id="IPR019974">
    <property type="entry name" value="XPG_CS"/>
</dbReference>
<feature type="domain" description="XPG N-terminal" evidence="6">
    <location>
        <begin position="1"/>
        <end position="107"/>
    </location>
</feature>
<accession>A0A5C5FPR3</accession>
<dbReference type="InterPro" id="IPR006085">
    <property type="entry name" value="XPG_DNA_repair_N"/>
</dbReference>
<dbReference type="CDD" id="cd09868">
    <property type="entry name" value="PIN_XPG_RAD2"/>
    <property type="match status" value="1"/>
</dbReference>
<dbReference type="GO" id="GO:0005634">
    <property type="term" value="C:nucleus"/>
    <property type="evidence" value="ECO:0007669"/>
    <property type="project" value="UniProtKB-SubCell"/>
</dbReference>
<dbReference type="Gene3D" id="3.40.50.1010">
    <property type="entry name" value="5'-nuclease"/>
    <property type="match status" value="1"/>
</dbReference>
<protein>
    <submittedName>
        <fullName evidence="7">XPG N-terminal domain-containing protein</fullName>
    </submittedName>
</protein>
<dbReference type="GO" id="GO:0003697">
    <property type="term" value="F:single-stranded DNA binding"/>
    <property type="evidence" value="ECO:0007669"/>
    <property type="project" value="TreeGrafter"/>
</dbReference>
<dbReference type="PRINTS" id="PR00853">
    <property type="entry name" value="XPGRADSUPER"/>
</dbReference>
<reference evidence="7 8" key="1">
    <citation type="submission" date="2019-03" db="EMBL/GenBank/DDBJ databases">
        <title>Rhodosporidium diobovatum UCD-FST 08-225 genome sequencing, assembly, and annotation.</title>
        <authorList>
            <person name="Fakankun I.U."/>
            <person name="Fristensky B."/>
            <person name="Levin D.B."/>
        </authorList>
    </citation>
    <scope>NUCLEOTIDE SEQUENCE [LARGE SCALE GENOMIC DNA]</scope>
    <source>
        <strain evidence="7 8">UCD-FST 08-225</strain>
    </source>
</reference>
<evidence type="ECO:0000256" key="1">
    <source>
        <dbReference type="ARBA" id="ARBA00004123"/>
    </source>
</evidence>
<keyword evidence="2" id="KW-0227">DNA damage</keyword>
<evidence type="ECO:0000313" key="8">
    <source>
        <dbReference type="Proteomes" id="UP000311382"/>
    </source>
</evidence>
<evidence type="ECO:0000256" key="4">
    <source>
        <dbReference type="ARBA" id="ARBA00023242"/>
    </source>
</evidence>
<dbReference type="GO" id="GO:0004520">
    <property type="term" value="F:DNA endonuclease activity"/>
    <property type="evidence" value="ECO:0007669"/>
    <property type="project" value="TreeGrafter"/>
</dbReference>
<dbReference type="PROSITE" id="PS00841">
    <property type="entry name" value="XPG_1"/>
    <property type="match status" value="1"/>
</dbReference>
<dbReference type="SUPFAM" id="SSF88723">
    <property type="entry name" value="PIN domain-like"/>
    <property type="match status" value="1"/>
</dbReference>
<comment type="caution">
    <text evidence="7">The sequence shown here is derived from an EMBL/GenBank/DDBJ whole genome shotgun (WGS) entry which is preliminary data.</text>
</comment>
<proteinExistence type="predicted"/>
<name>A0A5C5FPR3_9BASI</name>
<sequence>MGVQGLWEIVGLVARPITLRLESLEDKRLAIDAGIWLHQFQMAMRDRKMGDTLHGAHIVPVALAMGTSRRILKLLFHGIKPVFVFDGDDSRLKMSTIEKHKRRKQGAGIDLAKTAQKLLSAQLRTQVSSQSASSTMRAALLLLSCLEGTELIHPRSQRTQGGARGSGCGRDTRPPRHAGALRIVLRRSARPAQSAPSSCY</sequence>
<feature type="region of interest" description="Disordered" evidence="5">
    <location>
        <begin position="154"/>
        <end position="177"/>
    </location>
</feature>
<keyword evidence="3" id="KW-0234">DNA repair</keyword>
<evidence type="ECO:0000256" key="3">
    <source>
        <dbReference type="ARBA" id="ARBA00023204"/>
    </source>
</evidence>